<reference evidence="1 2" key="1">
    <citation type="journal article" date="2019" name="Int. J. Syst. Evol. Microbiol.">
        <title>The Global Catalogue of Microorganisms (GCM) 10K type strain sequencing project: providing services to taxonomists for standard genome sequencing and annotation.</title>
        <authorList>
            <consortium name="The Broad Institute Genomics Platform"/>
            <consortium name="The Broad Institute Genome Sequencing Center for Infectious Disease"/>
            <person name="Wu L."/>
            <person name="Ma J."/>
        </authorList>
    </citation>
    <scope>NUCLEOTIDE SEQUENCE [LARGE SCALE GENOMIC DNA]</scope>
    <source>
        <strain evidence="1 2">XZYJT29</strain>
    </source>
</reference>
<evidence type="ECO:0000313" key="2">
    <source>
        <dbReference type="Proteomes" id="UP001596432"/>
    </source>
</evidence>
<comment type="caution">
    <text evidence="1">The sequence shown here is derived from an EMBL/GenBank/DDBJ whole genome shotgun (WGS) entry which is preliminary data.</text>
</comment>
<dbReference type="EMBL" id="JBHTAS010000002">
    <property type="protein sequence ID" value="MFC7142904.1"/>
    <property type="molecule type" value="Genomic_DNA"/>
</dbReference>
<dbReference type="Proteomes" id="UP001596432">
    <property type="component" value="Unassembled WGS sequence"/>
</dbReference>
<protein>
    <submittedName>
        <fullName evidence="1">Uncharacterized protein</fullName>
    </submittedName>
</protein>
<evidence type="ECO:0000313" key="1">
    <source>
        <dbReference type="EMBL" id="MFC7142904.1"/>
    </source>
</evidence>
<gene>
    <name evidence="1" type="ORF">ACFQMA_24145</name>
</gene>
<proteinExistence type="predicted"/>
<organism evidence="1 2">
    <name type="scientific">Halosimplex aquaticum</name>
    <dbReference type="NCBI Taxonomy" id="3026162"/>
    <lineage>
        <taxon>Archaea</taxon>
        <taxon>Methanobacteriati</taxon>
        <taxon>Methanobacteriota</taxon>
        <taxon>Stenosarchaea group</taxon>
        <taxon>Halobacteria</taxon>
        <taxon>Halobacteriales</taxon>
        <taxon>Haloarculaceae</taxon>
        <taxon>Halosimplex</taxon>
    </lineage>
</organism>
<accession>A0ABD5Y6B5</accession>
<dbReference type="GeneID" id="78823266"/>
<dbReference type="RefSeq" id="WP_255355561.1">
    <property type="nucleotide sequence ID" value="NZ_CP118159.1"/>
</dbReference>
<dbReference type="AlphaFoldDB" id="A0ABD5Y6B5"/>
<keyword evidence="2" id="KW-1185">Reference proteome</keyword>
<name>A0ABD5Y6B5_9EURY</name>
<sequence length="42" mass="4344">MHYQTVPTTGAVLSLPTGTMLPVVTAFELSFLSDGSLAECAS</sequence>